<dbReference type="AlphaFoldDB" id="A0A8J6MCQ6"/>
<sequence>MKRSKKDTLISIVILLVFFIQLKRGFNPPELETGMIPGGLFLSTEEGVVVSAILSALLVWGILELLFWVYTKIRKK</sequence>
<evidence type="ECO:0000313" key="2">
    <source>
        <dbReference type="EMBL" id="MBC5722091.1"/>
    </source>
</evidence>
<proteinExistence type="predicted"/>
<name>A0A8J6MCQ6_9FIRM</name>
<keyword evidence="3" id="KW-1185">Reference proteome</keyword>
<accession>A0A8J6MCQ6</accession>
<protein>
    <submittedName>
        <fullName evidence="2">Uncharacterized protein</fullName>
    </submittedName>
</protein>
<keyword evidence="1" id="KW-0812">Transmembrane</keyword>
<organism evidence="2 3">
    <name type="scientific">Flintibacter hominis</name>
    <dbReference type="NCBI Taxonomy" id="2763048"/>
    <lineage>
        <taxon>Bacteria</taxon>
        <taxon>Bacillati</taxon>
        <taxon>Bacillota</taxon>
        <taxon>Clostridia</taxon>
        <taxon>Eubacteriales</taxon>
        <taxon>Flintibacter</taxon>
    </lineage>
</organism>
<evidence type="ECO:0000256" key="1">
    <source>
        <dbReference type="SAM" id="Phobius"/>
    </source>
</evidence>
<reference evidence="2" key="1">
    <citation type="submission" date="2020-08" db="EMBL/GenBank/DDBJ databases">
        <title>Genome public.</title>
        <authorList>
            <person name="Liu C."/>
            <person name="Sun Q."/>
        </authorList>
    </citation>
    <scope>NUCLEOTIDE SEQUENCE</scope>
    <source>
        <strain evidence="2">NSJ-23</strain>
    </source>
</reference>
<feature type="transmembrane region" description="Helical" evidence="1">
    <location>
        <begin position="49"/>
        <end position="70"/>
    </location>
</feature>
<keyword evidence="1" id="KW-1133">Transmembrane helix</keyword>
<dbReference type="Proteomes" id="UP000628736">
    <property type="component" value="Unassembled WGS sequence"/>
</dbReference>
<comment type="caution">
    <text evidence="2">The sequence shown here is derived from an EMBL/GenBank/DDBJ whole genome shotgun (WGS) entry which is preliminary data.</text>
</comment>
<dbReference type="RefSeq" id="WP_186852348.1">
    <property type="nucleotide sequence ID" value="NZ_JACOPO010000002.1"/>
</dbReference>
<dbReference type="EMBL" id="JACOPO010000002">
    <property type="protein sequence ID" value="MBC5722091.1"/>
    <property type="molecule type" value="Genomic_DNA"/>
</dbReference>
<keyword evidence="1" id="KW-0472">Membrane</keyword>
<gene>
    <name evidence="2" type="ORF">H8S11_04585</name>
</gene>
<evidence type="ECO:0000313" key="3">
    <source>
        <dbReference type="Proteomes" id="UP000628736"/>
    </source>
</evidence>